<feature type="region of interest" description="Disordered" evidence="1">
    <location>
        <begin position="57"/>
        <end position="95"/>
    </location>
</feature>
<evidence type="ECO:0000256" key="1">
    <source>
        <dbReference type="SAM" id="MobiDB-lite"/>
    </source>
</evidence>
<evidence type="ECO:0000259" key="2">
    <source>
        <dbReference type="PROSITE" id="PS50191"/>
    </source>
</evidence>
<name>A0ABD3QD26_9STRA</name>
<reference evidence="3 4" key="1">
    <citation type="submission" date="2024-10" db="EMBL/GenBank/DDBJ databases">
        <title>Updated reference genomes for cyclostephanoid diatoms.</title>
        <authorList>
            <person name="Roberts W.R."/>
            <person name="Alverson A.J."/>
        </authorList>
    </citation>
    <scope>NUCLEOTIDE SEQUENCE [LARGE SCALE GENOMIC DNA]</scope>
    <source>
        <strain evidence="3 4">AJA276-08</strain>
    </source>
</reference>
<dbReference type="Proteomes" id="UP001530315">
    <property type="component" value="Unassembled WGS sequence"/>
</dbReference>
<comment type="caution">
    <text evidence="3">The sequence shown here is derived from an EMBL/GenBank/DDBJ whole genome shotgun (WGS) entry which is preliminary data.</text>
</comment>
<gene>
    <name evidence="3" type="ORF">ACHAW5_001369</name>
</gene>
<organism evidence="3 4">
    <name type="scientific">Stephanodiscus triporus</name>
    <dbReference type="NCBI Taxonomy" id="2934178"/>
    <lineage>
        <taxon>Eukaryota</taxon>
        <taxon>Sar</taxon>
        <taxon>Stramenopiles</taxon>
        <taxon>Ochrophyta</taxon>
        <taxon>Bacillariophyta</taxon>
        <taxon>Coscinodiscophyceae</taxon>
        <taxon>Thalassiosirophycidae</taxon>
        <taxon>Stephanodiscales</taxon>
        <taxon>Stephanodiscaceae</taxon>
        <taxon>Stephanodiscus</taxon>
    </lineage>
</organism>
<dbReference type="PROSITE" id="PS50191">
    <property type="entry name" value="CRAL_TRIO"/>
    <property type="match status" value="1"/>
</dbReference>
<feature type="domain" description="CRAL-TRIO" evidence="2">
    <location>
        <begin position="101"/>
        <end position="280"/>
    </location>
</feature>
<feature type="compositionally biased region" description="Basic and acidic residues" evidence="1">
    <location>
        <begin position="82"/>
        <end position="95"/>
    </location>
</feature>
<accession>A0ABD3QD26</accession>
<protein>
    <recommendedName>
        <fullName evidence="2">CRAL-TRIO domain-containing protein</fullName>
    </recommendedName>
</protein>
<dbReference type="AlphaFoldDB" id="A0ABD3QD26"/>
<dbReference type="SUPFAM" id="SSF52087">
    <property type="entry name" value="CRAL/TRIO domain"/>
    <property type="match status" value="1"/>
</dbReference>
<feature type="compositionally biased region" description="Acidic residues" evidence="1">
    <location>
        <begin position="68"/>
        <end position="81"/>
    </location>
</feature>
<dbReference type="InterPro" id="IPR001251">
    <property type="entry name" value="CRAL-TRIO_dom"/>
</dbReference>
<dbReference type="EMBL" id="JALLAZ020000305">
    <property type="protein sequence ID" value="KAL3798243.1"/>
    <property type="molecule type" value="Genomic_DNA"/>
</dbReference>
<evidence type="ECO:0000313" key="3">
    <source>
        <dbReference type="EMBL" id="KAL3798243.1"/>
    </source>
</evidence>
<dbReference type="InterPro" id="IPR036865">
    <property type="entry name" value="CRAL-TRIO_dom_sf"/>
</dbReference>
<proteinExistence type="predicted"/>
<keyword evidence="4" id="KW-1185">Reference proteome</keyword>
<sequence>MSTDVCVCPNDDVFYLRYALDDDKTNDDERVDALKSNIAWRSNEGRSIVTSARTAIARARSSSSSSSGEEEEEEEEEDEEEGKTRERKGWNNDHVRDAAPRSEIVSRYLTTEQCITTSLPSTGDLVYCIRAGRIDDVGLMSEVSIDDMVEFFLYCKEVNSAVADVRSLESDVLVKLITCNDLGGVKLVGGSPDLRRALSVASRKANELYPTFSGRTLMLNPPALLGALARLFTPLFPRAVRDRLRFVSGPLGDVADLREISAGGTKREDFVTQVDALAYD</sequence>
<dbReference type="Gene3D" id="3.40.525.10">
    <property type="entry name" value="CRAL-TRIO lipid binding domain"/>
    <property type="match status" value="1"/>
</dbReference>
<evidence type="ECO:0000313" key="4">
    <source>
        <dbReference type="Proteomes" id="UP001530315"/>
    </source>
</evidence>